<protein>
    <submittedName>
        <fullName evidence="1">Uncharacterized protein</fullName>
    </submittedName>
</protein>
<dbReference type="EMBL" id="JASBWV010000005">
    <property type="protein sequence ID" value="KAJ9126339.1"/>
    <property type="molecule type" value="Genomic_DNA"/>
</dbReference>
<name>A0ACC2XQM6_9TREE</name>
<gene>
    <name evidence="1" type="ORF">QFC24_002072</name>
</gene>
<comment type="caution">
    <text evidence="1">The sequence shown here is derived from an EMBL/GenBank/DDBJ whole genome shotgun (WGS) entry which is preliminary data.</text>
</comment>
<keyword evidence="2" id="KW-1185">Reference proteome</keyword>
<evidence type="ECO:0000313" key="1">
    <source>
        <dbReference type="EMBL" id="KAJ9126339.1"/>
    </source>
</evidence>
<reference evidence="1" key="1">
    <citation type="submission" date="2023-04" db="EMBL/GenBank/DDBJ databases">
        <title>Draft Genome sequencing of Naganishia species isolated from polar environments using Oxford Nanopore Technology.</title>
        <authorList>
            <person name="Leo P."/>
            <person name="Venkateswaran K."/>
        </authorList>
    </citation>
    <scope>NUCLEOTIDE SEQUENCE</scope>
    <source>
        <strain evidence="1">DBVPG 5303</strain>
    </source>
</reference>
<evidence type="ECO:0000313" key="2">
    <source>
        <dbReference type="Proteomes" id="UP001234202"/>
    </source>
</evidence>
<accession>A0ACC2XQM6</accession>
<sequence>MDQSDFFQFSRPATPTGGRRQFQPSSPKPFLPQAKTVSLAEWEASAPLNQTEIASLAILKDACSSRPLPVQLLQSNAEAGPSTPRATDVSTFPKSSQALLQSALRGSRPASALNSRSASSSTLGSSQALYNQPTAIATAQQFHEHFSHLTSSLLHSQDALYRSHLAEISGYKEACDVLDKELEESSELVNGMIECLRWVEEKGESLRVAGEGLMQDETQLHSQTQQLAARLEYFTFLEQAQRMLNYPGENLVLSEGFLAMVERLDSCLQYLKANRDFKDADVYLIRYQQCMTRSMTLIKMYFVNAIRTLGSEVFKKINDRFELSETAIMALIYSKFTSFAFPLRPLLAELELRATQNKEELGNLLEDCHHAWIGVRRHLINPAVEKEIKGMEPNRTPLVDLTRDGCTYLKQVCTEEFNLFKQFFRTGEKQLYSFFETLCDHLYQYLRPRIAHEQNLQTLCEVCTVLQALMVQDIDLDFDYTPDEDRRESYFPPVGSIGMERTMSYEPESSIQPHRPMQRLHTAKLLEMILKDTQSRLVYRSQAIIKNEVYGYYPKGDDLNYPAKIQNASARLLQDRERMAVSVDINDVNEPAFLALPSEDTQKTWYPTLRTTLWVLSCLHTYVDDAVFDDMAQDAISSCRKSLLAAANTLGRSSKASTMDAQLFLIRHLLILKEMTASVDLVARRRSDDRGGMMQTLSALLSSALNFVGVGGLLGLNSNGKVTRPDELITAKIEVDRELKRVCEAAIGNCGDQATAGLKDFFDRSVYYVSSRQAKGTPTGLSSQAWANDEALLKTIADFEQTCRKTVKEWIDNLVIYLQDEATVRVLLPPLQNQILSVYKPFYDLVRSEYEPSVTASVMTPPALLTMLRSLDAEALGQKRTIEGSK</sequence>
<proteinExistence type="predicted"/>
<dbReference type="Proteomes" id="UP001234202">
    <property type="component" value="Unassembled WGS sequence"/>
</dbReference>
<organism evidence="1 2">
    <name type="scientific">Naganishia onofrii</name>
    <dbReference type="NCBI Taxonomy" id="1851511"/>
    <lineage>
        <taxon>Eukaryota</taxon>
        <taxon>Fungi</taxon>
        <taxon>Dikarya</taxon>
        <taxon>Basidiomycota</taxon>
        <taxon>Agaricomycotina</taxon>
        <taxon>Tremellomycetes</taxon>
        <taxon>Filobasidiales</taxon>
        <taxon>Filobasidiaceae</taxon>
        <taxon>Naganishia</taxon>
    </lineage>
</organism>